<dbReference type="InterPro" id="IPR050700">
    <property type="entry name" value="YIM1/Zinc_Alcohol_DH_Fams"/>
</dbReference>
<dbReference type="PANTHER" id="PTHR11695:SF648">
    <property type="entry name" value="ZINC-BINDING OXIDOREDUCTASE"/>
    <property type="match status" value="1"/>
</dbReference>
<proteinExistence type="predicted"/>
<keyword evidence="3" id="KW-1185">Reference proteome</keyword>
<name>A0A7W9FZA8_9ACTN</name>
<dbReference type="InterPro" id="IPR011032">
    <property type="entry name" value="GroES-like_sf"/>
</dbReference>
<dbReference type="SUPFAM" id="SSF51735">
    <property type="entry name" value="NAD(P)-binding Rossmann-fold domains"/>
    <property type="match status" value="1"/>
</dbReference>
<dbReference type="SMART" id="SM00829">
    <property type="entry name" value="PKS_ER"/>
    <property type="match status" value="1"/>
</dbReference>
<dbReference type="InterPro" id="IPR002364">
    <property type="entry name" value="Quin_OxRdtase/zeta-crystal_CS"/>
</dbReference>
<evidence type="ECO:0000313" key="2">
    <source>
        <dbReference type="EMBL" id="MBB5774301.1"/>
    </source>
</evidence>
<sequence length="325" mass="34651">MKAIRYHSYGSPDVIKLQDVDKPEIGDDDVLVRVRAASVNAGDWHLLRGLPYIFRAQAGLTRPKAHLLGADVAGEVVAAGRSVTALRPGDEVYGFCRGAFAEYVAVPAEGFVVRKPAGLTFEEAAAVPVAAVTALQALRDKAQAKAGQKVLVNGAGGGVGPFAVQIAKALGAEVTGVCGPGNAEIVRSIGADHVVDYTKEDFTRSGERYDVILDNVANRSLADCRRVLAPRGIYLHNSGDKGGRWVGVMPRIVHVMLSSLFVRQRLVAGHVADENTDDLVALRDLLETGKIRPVIDRTHPLSEVPEAIGYVERGHARGKVVITMA</sequence>
<reference evidence="2 3" key="1">
    <citation type="submission" date="2020-08" db="EMBL/GenBank/DDBJ databases">
        <title>Sequencing the genomes of 1000 actinobacteria strains.</title>
        <authorList>
            <person name="Klenk H.-P."/>
        </authorList>
    </citation>
    <scope>NUCLEOTIDE SEQUENCE [LARGE SCALE GENOMIC DNA]</scope>
    <source>
        <strain evidence="2 3">DSM 45507</strain>
    </source>
</reference>
<accession>A0A7W9FZA8</accession>
<dbReference type="GO" id="GO:0008270">
    <property type="term" value="F:zinc ion binding"/>
    <property type="evidence" value="ECO:0007669"/>
    <property type="project" value="InterPro"/>
</dbReference>
<dbReference type="InterPro" id="IPR036291">
    <property type="entry name" value="NAD(P)-bd_dom_sf"/>
</dbReference>
<dbReference type="GO" id="GO:0016491">
    <property type="term" value="F:oxidoreductase activity"/>
    <property type="evidence" value="ECO:0007669"/>
    <property type="project" value="InterPro"/>
</dbReference>
<dbReference type="RefSeq" id="WP_185068159.1">
    <property type="nucleotide sequence ID" value="NZ_JACHMB010000001.1"/>
</dbReference>
<gene>
    <name evidence="2" type="ORF">HD596_001057</name>
</gene>
<dbReference type="PROSITE" id="PS01162">
    <property type="entry name" value="QOR_ZETA_CRYSTAL"/>
    <property type="match status" value="1"/>
</dbReference>
<dbReference type="EMBL" id="JACHMB010000001">
    <property type="protein sequence ID" value="MBB5774301.1"/>
    <property type="molecule type" value="Genomic_DNA"/>
</dbReference>
<dbReference type="Pfam" id="PF13602">
    <property type="entry name" value="ADH_zinc_N_2"/>
    <property type="match status" value="1"/>
</dbReference>
<organism evidence="2 3">
    <name type="scientific">Nonomuraea jabiensis</name>
    <dbReference type="NCBI Taxonomy" id="882448"/>
    <lineage>
        <taxon>Bacteria</taxon>
        <taxon>Bacillati</taxon>
        <taxon>Actinomycetota</taxon>
        <taxon>Actinomycetes</taxon>
        <taxon>Streptosporangiales</taxon>
        <taxon>Streptosporangiaceae</taxon>
        <taxon>Nonomuraea</taxon>
    </lineage>
</organism>
<dbReference type="InterPro" id="IPR020843">
    <property type="entry name" value="ER"/>
</dbReference>
<comment type="caution">
    <text evidence="2">The sequence shown here is derived from an EMBL/GenBank/DDBJ whole genome shotgun (WGS) entry which is preliminary data.</text>
</comment>
<dbReference type="CDD" id="cd08267">
    <property type="entry name" value="MDR1"/>
    <property type="match status" value="1"/>
</dbReference>
<dbReference type="AlphaFoldDB" id="A0A7W9FZA8"/>
<dbReference type="Proteomes" id="UP000579153">
    <property type="component" value="Unassembled WGS sequence"/>
</dbReference>
<dbReference type="Gene3D" id="3.40.50.720">
    <property type="entry name" value="NAD(P)-binding Rossmann-like Domain"/>
    <property type="match status" value="1"/>
</dbReference>
<dbReference type="Gene3D" id="3.90.180.10">
    <property type="entry name" value="Medium-chain alcohol dehydrogenases, catalytic domain"/>
    <property type="match status" value="1"/>
</dbReference>
<dbReference type="Pfam" id="PF08240">
    <property type="entry name" value="ADH_N"/>
    <property type="match status" value="1"/>
</dbReference>
<evidence type="ECO:0000259" key="1">
    <source>
        <dbReference type="SMART" id="SM00829"/>
    </source>
</evidence>
<dbReference type="PANTHER" id="PTHR11695">
    <property type="entry name" value="ALCOHOL DEHYDROGENASE RELATED"/>
    <property type="match status" value="1"/>
</dbReference>
<feature type="domain" description="Enoyl reductase (ER)" evidence="1">
    <location>
        <begin position="10"/>
        <end position="322"/>
    </location>
</feature>
<dbReference type="SUPFAM" id="SSF50129">
    <property type="entry name" value="GroES-like"/>
    <property type="match status" value="1"/>
</dbReference>
<evidence type="ECO:0000313" key="3">
    <source>
        <dbReference type="Proteomes" id="UP000579153"/>
    </source>
</evidence>
<dbReference type="InterPro" id="IPR013154">
    <property type="entry name" value="ADH-like_N"/>
</dbReference>
<protein>
    <submittedName>
        <fullName evidence="2">NADPH:quinone reductase-like Zn-dependent oxidoreductase</fullName>
    </submittedName>
</protein>